<comment type="cofactor">
    <cofactor evidence="7">
        <name>Zn(2+)</name>
        <dbReference type="ChEBI" id="CHEBI:29105"/>
    </cofactor>
    <text evidence="7">Binds 2 Zn(2+) ions per subunit.</text>
</comment>
<feature type="binding site" evidence="7">
    <location>
        <position position="130"/>
    </location>
    <ligand>
        <name>Zn(2+)</name>
        <dbReference type="ChEBI" id="CHEBI:29105"/>
        <label>1</label>
    </ligand>
</feature>
<keyword evidence="4 7" id="KW-0479">Metal-binding</keyword>
<dbReference type="InterPro" id="IPR050110">
    <property type="entry name" value="Glyoxalase_II_hydrolase"/>
</dbReference>
<evidence type="ECO:0000256" key="6">
    <source>
        <dbReference type="ARBA" id="ARBA00022833"/>
    </source>
</evidence>
<sequence length="256" mass="27525">MNLVALPAFSDNLIWMLHDGSQALVVDPGDSAPVLAALTEWQLVLSGILVTHHHGDHTGGIEALRSVLQGPVWGPARESIPQPFTPLSAGQSLEWRGLRFEVLGVPGHTAGHIAFWGQPAGQAPLLFCGDTLFSGGCGRLFEGTAAQMHQSLMALAALPAETRVCCAHEYTLSNLRFAVAVEPDNQDLLRYVDHCTAVRERGEFTLPSSIGLERLINPFLRCALPGPRHAALSQGAGSAAEVDVFAALRLWKNNFR</sequence>
<comment type="pathway">
    <text evidence="2 7">Secondary metabolite metabolism; methylglyoxal degradation; (R)-lactate from methylglyoxal: step 2/2.</text>
</comment>
<dbReference type="InterPro" id="IPR032282">
    <property type="entry name" value="HAGH_C"/>
</dbReference>
<feature type="domain" description="Metallo-beta-lactamase" evidence="8">
    <location>
        <begin position="11"/>
        <end position="168"/>
    </location>
</feature>
<dbReference type="CDD" id="cd07723">
    <property type="entry name" value="hydroxyacylglutathione_hydrolase_MBL-fold"/>
    <property type="match status" value="1"/>
</dbReference>
<feature type="binding site" evidence="7">
    <location>
        <position position="108"/>
    </location>
    <ligand>
        <name>Zn(2+)</name>
        <dbReference type="ChEBI" id="CHEBI:29105"/>
        <label>1</label>
    </ligand>
</feature>
<organism evidence="9 10">
    <name type="scientific">Ideonella paludis</name>
    <dbReference type="NCBI Taxonomy" id="1233411"/>
    <lineage>
        <taxon>Bacteria</taxon>
        <taxon>Pseudomonadati</taxon>
        <taxon>Pseudomonadota</taxon>
        <taxon>Betaproteobacteria</taxon>
        <taxon>Burkholderiales</taxon>
        <taxon>Sphaerotilaceae</taxon>
        <taxon>Ideonella</taxon>
    </lineage>
</organism>
<feature type="binding site" evidence="7">
    <location>
        <position position="130"/>
    </location>
    <ligand>
        <name>Zn(2+)</name>
        <dbReference type="ChEBI" id="CHEBI:29105"/>
        <label>2</label>
    </ligand>
</feature>
<comment type="catalytic activity">
    <reaction evidence="1 7">
        <text>an S-(2-hydroxyacyl)glutathione + H2O = a 2-hydroxy carboxylate + glutathione + H(+)</text>
        <dbReference type="Rhea" id="RHEA:21864"/>
        <dbReference type="ChEBI" id="CHEBI:15377"/>
        <dbReference type="ChEBI" id="CHEBI:15378"/>
        <dbReference type="ChEBI" id="CHEBI:57925"/>
        <dbReference type="ChEBI" id="CHEBI:58896"/>
        <dbReference type="ChEBI" id="CHEBI:71261"/>
        <dbReference type="EC" id="3.1.2.6"/>
    </reaction>
</comment>
<protein>
    <recommendedName>
        <fullName evidence="7">Hydroxyacylglutathione hydrolase</fullName>
        <ecNumber evidence="7">3.1.2.6</ecNumber>
    </recommendedName>
    <alternativeName>
        <fullName evidence="7">Glyoxalase II</fullName>
        <shortName evidence="7">Glx II</shortName>
    </alternativeName>
</protein>
<evidence type="ECO:0000313" key="9">
    <source>
        <dbReference type="EMBL" id="MBQ0934847.1"/>
    </source>
</evidence>
<comment type="function">
    <text evidence="7">Thiolesterase that catalyzes the hydrolysis of S-D-lactoyl-glutathione to form glutathione and D-lactic acid.</text>
</comment>
<dbReference type="PIRSF" id="PIRSF005457">
    <property type="entry name" value="Glx"/>
    <property type="match status" value="1"/>
</dbReference>
<dbReference type="Pfam" id="PF16123">
    <property type="entry name" value="HAGH_C"/>
    <property type="match status" value="1"/>
</dbReference>
<accession>A0ABS5DUN3</accession>
<evidence type="ECO:0000256" key="5">
    <source>
        <dbReference type="ARBA" id="ARBA00022801"/>
    </source>
</evidence>
<keyword evidence="6 7" id="KW-0862">Zinc</keyword>
<proteinExistence type="inferred from homology"/>
<dbReference type="Proteomes" id="UP000672097">
    <property type="component" value="Unassembled WGS sequence"/>
</dbReference>
<dbReference type="InterPro" id="IPR036866">
    <property type="entry name" value="RibonucZ/Hydroxyglut_hydro"/>
</dbReference>
<feature type="binding site" evidence="7">
    <location>
        <position position="168"/>
    </location>
    <ligand>
        <name>Zn(2+)</name>
        <dbReference type="ChEBI" id="CHEBI:29105"/>
        <label>2</label>
    </ligand>
</feature>
<comment type="caution">
    <text evidence="9">The sequence shown here is derived from an EMBL/GenBank/DDBJ whole genome shotgun (WGS) entry which is preliminary data.</text>
</comment>
<feature type="binding site" evidence="7">
    <location>
        <position position="54"/>
    </location>
    <ligand>
        <name>Zn(2+)</name>
        <dbReference type="ChEBI" id="CHEBI:29105"/>
        <label>1</label>
    </ligand>
</feature>
<dbReference type="NCBIfam" id="TIGR03413">
    <property type="entry name" value="GSH_gloB"/>
    <property type="match status" value="1"/>
</dbReference>
<gene>
    <name evidence="7 9" type="primary">gloB</name>
    <name evidence="9" type="ORF">KAK11_05855</name>
</gene>
<dbReference type="InterPro" id="IPR017782">
    <property type="entry name" value="Hydroxyacylglutathione_Hdrlase"/>
</dbReference>
<evidence type="ECO:0000256" key="7">
    <source>
        <dbReference type="HAMAP-Rule" id="MF_01374"/>
    </source>
</evidence>
<dbReference type="InterPro" id="IPR001279">
    <property type="entry name" value="Metallo-B-lactamas"/>
</dbReference>
<dbReference type="PANTHER" id="PTHR43705">
    <property type="entry name" value="HYDROXYACYLGLUTATHIONE HYDROLASE"/>
    <property type="match status" value="1"/>
</dbReference>
<evidence type="ECO:0000256" key="1">
    <source>
        <dbReference type="ARBA" id="ARBA00001623"/>
    </source>
</evidence>
<dbReference type="Gene3D" id="3.60.15.10">
    <property type="entry name" value="Ribonuclease Z/Hydroxyacylglutathione hydrolase-like"/>
    <property type="match status" value="1"/>
</dbReference>
<keyword evidence="5 7" id="KW-0378">Hydrolase</keyword>
<feature type="binding site" evidence="7">
    <location>
        <position position="57"/>
    </location>
    <ligand>
        <name>Zn(2+)</name>
        <dbReference type="ChEBI" id="CHEBI:29105"/>
        <label>2</label>
    </ligand>
</feature>
<dbReference type="EMBL" id="JAGQDG010000002">
    <property type="protein sequence ID" value="MBQ0934847.1"/>
    <property type="molecule type" value="Genomic_DNA"/>
</dbReference>
<evidence type="ECO:0000259" key="8">
    <source>
        <dbReference type="SMART" id="SM00849"/>
    </source>
</evidence>
<evidence type="ECO:0000256" key="2">
    <source>
        <dbReference type="ARBA" id="ARBA00004963"/>
    </source>
</evidence>
<dbReference type="RefSeq" id="WP_210807188.1">
    <property type="nucleotide sequence ID" value="NZ_JAGQDG010000002.1"/>
</dbReference>
<keyword evidence="10" id="KW-1185">Reference proteome</keyword>
<dbReference type="SUPFAM" id="SSF56281">
    <property type="entry name" value="Metallo-hydrolase/oxidoreductase"/>
    <property type="match status" value="1"/>
</dbReference>
<dbReference type="InterPro" id="IPR035680">
    <property type="entry name" value="Clx_II_MBL"/>
</dbReference>
<feature type="binding site" evidence="7">
    <location>
        <position position="52"/>
    </location>
    <ligand>
        <name>Zn(2+)</name>
        <dbReference type="ChEBI" id="CHEBI:29105"/>
        <label>1</label>
    </ligand>
</feature>
<dbReference type="GO" id="GO:0004416">
    <property type="term" value="F:hydroxyacylglutathione hydrolase activity"/>
    <property type="evidence" value="ECO:0007669"/>
    <property type="project" value="UniProtKB-EC"/>
</dbReference>
<comment type="subunit">
    <text evidence="7">Monomer.</text>
</comment>
<evidence type="ECO:0000256" key="3">
    <source>
        <dbReference type="ARBA" id="ARBA00006759"/>
    </source>
</evidence>
<evidence type="ECO:0000313" key="10">
    <source>
        <dbReference type="Proteomes" id="UP000672097"/>
    </source>
</evidence>
<reference evidence="9 10" key="1">
    <citation type="submission" date="2021-04" db="EMBL/GenBank/DDBJ databases">
        <title>The genome sequence of type strain Ideonella paludis KCTC 32238.</title>
        <authorList>
            <person name="Liu Y."/>
        </authorList>
    </citation>
    <scope>NUCLEOTIDE SEQUENCE [LARGE SCALE GENOMIC DNA]</scope>
    <source>
        <strain evidence="9 10">KCTC 32238</strain>
    </source>
</reference>
<feature type="binding site" evidence="7">
    <location>
        <position position="56"/>
    </location>
    <ligand>
        <name>Zn(2+)</name>
        <dbReference type="ChEBI" id="CHEBI:29105"/>
        <label>2</label>
    </ligand>
</feature>
<dbReference type="SMART" id="SM00849">
    <property type="entry name" value="Lactamase_B"/>
    <property type="match status" value="1"/>
</dbReference>
<evidence type="ECO:0000256" key="4">
    <source>
        <dbReference type="ARBA" id="ARBA00022723"/>
    </source>
</evidence>
<dbReference type="Pfam" id="PF00753">
    <property type="entry name" value="Lactamase_B"/>
    <property type="match status" value="1"/>
</dbReference>
<name>A0ABS5DUN3_9BURK</name>
<dbReference type="EC" id="3.1.2.6" evidence="7"/>
<dbReference type="PANTHER" id="PTHR43705:SF1">
    <property type="entry name" value="HYDROXYACYLGLUTATHIONE HYDROLASE GLOB"/>
    <property type="match status" value="1"/>
</dbReference>
<dbReference type="HAMAP" id="MF_01374">
    <property type="entry name" value="Glyoxalase_2"/>
    <property type="match status" value="1"/>
</dbReference>
<comment type="similarity">
    <text evidence="3 7">Belongs to the metallo-beta-lactamase superfamily. Glyoxalase II family.</text>
</comment>